<comment type="subcellular location">
    <subcellularLocation>
        <location evidence="2">Membrane</location>
        <topology evidence="2">Single-pass type II membrane protein</topology>
    </subcellularLocation>
</comment>
<dbReference type="PANTHER" id="PTHR23248:SF38">
    <property type="entry name" value="PHOSPHOLIPID SCRAMBLASE 1"/>
    <property type="match status" value="1"/>
</dbReference>
<feature type="compositionally biased region" description="Low complexity" evidence="11">
    <location>
        <begin position="38"/>
        <end position="50"/>
    </location>
</feature>
<evidence type="ECO:0000313" key="12">
    <source>
        <dbReference type="EMBL" id="ERE77006.1"/>
    </source>
</evidence>
<feature type="region of interest" description="Disordered" evidence="11">
    <location>
        <begin position="1"/>
        <end position="110"/>
    </location>
</feature>
<evidence type="ECO:0000256" key="5">
    <source>
        <dbReference type="ARBA" id="ARBA00022692"/>
    </source>
</evidence>
<keyword evidence="5" id="KW-0812">Transmembrane</keyword>
<dbReference type="AlphaFoldDB" id="A0A061ICC2"/>
<name>A0A061ICC2_CRIGR</name>
<dbReference type="PANTHER" id="PTHR23248">
    <property type="entry name" value="PHOSPHOLIPID SCRAMBLASE-RELATED"/>
    <property type="match status" value="1"/>
</dbReference>
<evidence type="ECO:0000256" key="4">
    <source>
        <dbReference type="ARBA" id="ARBA00022553"/>
    </source>
</evidence>
<evidence type="ECO:0000313" key="13">
    <source>
        <dbReference type="Proteomes" id="UP000030759"/>
    </source>
</evidence>
<proteinExistence type="inferred from homology"/>
<accession>A0A061ICC2</accession>
<keyword evidence="6" id="KW-0106">Calcium</keyword>
<dbReference type="GO" id="GO:0070782">
    <property type="term" value="P:phosphatidylserine exposure on apoptotic cell surface"/>
    <property type="evidence" value="ECO:0007669"/>
    <property type="project" value="TreeGrafter"/>
</dbReference>
<gene>
    <name evidence="12" type="ORF">H671_4g11396</name>
</gene>
<dbReference type="GO" id="GO:0005886">
    <property type="term" value="C:plasma membrane"/>
    <property type="evidence" value="ECO:0007669"/>
    <property type="project" value="TreeGrafter"/>
</dbReference>
<comment type="similarity">
    <text evidence="3">Belongs to the phospholipid scramblase family.</text>
</comment>
<sequence>MEKHSMQTEAPHSGTHFPAGYGPQYPPAAFQGPPEHNGYPIPQPDYQGPQGPYPGPGVGYQGPQGPYPGPQAGYPVPPGGYAGAGPGGFPVQNQPAYNHPSGPGGTPWMPTPPLPLNCPPGLEYLTQASIRFTFKENIILTGFETNNKYEIKNSLGQRVYFAVEDTDCCTRNCCGASRPFTLRILDNLGQEVMTLERPLRCSSCCFPCCLQEIEIQAPPGVPVGYVTQTWHPCLPKFTLQNEKKQDVLKVVGPCVACSCCSDVDFELKSLNEETVVGKISKQWSGLVKEAFTDADNFGIQFPLDLDVKMKAVMLGACFLIDFMFFERTGNEDQRAGVWQMKPQLPLNIFHGSEDVCDHQSVSKILFWCYDDSHGIQMKTSRPGTYLPAGYAPQYPPAAFQGIPEHTGCPTFQTDYQGPHSGNPGPQAGYTVSTAGCEGYNATQLPVQNNQAIILVNTQWMPAPPPLQSCPPGLEYLSQIDQILIHQQTELLEVVTGFETNNKFEIKNSLGQMVYFAVEDTDCCTRNCWEASRPFTLRILDNLSREVMTLERPLRCSSCCFPCCLQEIEIQAPPGVPVGIGKISKQWSGCVKETFTDSDNFGIEFPLDLDVKIKAVVLGACFLIDYKFFEGSAMCACCDPMDSSFTILELPPGLRYLLQIEVQIPPGVPIGYISQTWHPCVPKFTVQNERKQDVLKIIGPCITCSCVGNVDFQIKSLDEKIVIGRISKHWSGFLKEVLTDVDSFGIYFPMDLDVKMKAVMLGACFLIDFMFFETGRGQRPKLRLC</sequence>
<keyword evidence="10" id="KW-0449">Lipoprotein</keyword>
<evidence type="ECO:0000256" key="6">
    <source>
        <dbReference type="ARBA" id="ARBA00022837"/>
    </source>
</evidence>
<evidence type="ECO:0000256" key="7">
    <source>
        <dbReference type="ARBA" id="ARBA00022989"/>
    </source>
</evidence>
<keyword evidence="8" id="KW-0472">Membrane</keyword>
<evidence type="ECO:0000256" key="3">
    <source>
        <dbReference type="ARBA" id="ARBA00005350"/>
    </source>
</evidence>
<evidence type="ECO:0000256" key="10">
    <source>
        <dbReference type="ARBA" id="ARBA00023288"/>
    </source>
</evidence>
<dbReference type="GO" id="GO:0017128">
    <property type="term" value="F:phospholipid scramblase activity"/>
    <property type="evidence" value="ECO:0007669"/>
    <property type="project" value="InterPro"/>
</dbReference>
<evidence type="ECO:0000256" key="2">
    <source>
        <dbReference type="ARBA" id="ARBA00004606"/>
    </source>
</evidence>
<evidence type="ECO:0000256" key="8">
    <source>
        <dbReference type="ARBA" id="ARBA00023136"/>
    </source>
</evidence>
<evidence type="ECO:0000256" key="11">
    <source>
        <dbReference type="SAM" id="MobiDB-lite"/>
    </source>
</evidence>
<dbReference type="Proteomes" id="UP000030759">
    <property type="component" value="Unassembled WGS sequence"/>
</dbReference>
<keyword evidence="7" id="KW-1133">Transmembrane helix</keyword>
<dbReference type="Pfam" id="PF03803">
    <property type="entry name" value="Scramblase"/>
    <property type="match status" value="3"/>
</dbReference>
<comment type="cofactor">
    <cofactor evidence="1">
        <name>Ca(2+)</name>
        <dbReference type="ChEBI" id="CHEBI:29108"/>
    </cofactor>
</comment>
<protein>
    <submittedName>
        <fullName evidence="12">Phospholipid scramblase 1-like protein</fullName>
    </submittedName>
</protein>
<feature type="compositionally biased region" description="Low complexity" evidence="11">
    <location>
        <begin position="18"/>
        <end position="29"/>
    </location>
</feature>
<keyword evidence="4" id="KW-0597">Phosphoprotein</keyword>
<evidence type="ECO:0000256" key="1">
    <source>
        <dbReference type="ARBA" id="ARBA00001913"/>
    </source>
</evidence>
<evidence type="ECO:0000256" key="9">
    <source>
        <dbReference type="ARBA" id="ARBA00023139"/>
    </source>
</evidence>
<keyword evidence="9" id="KW-0564">Palmitate</keyword>
<dbReference type="EMBL" id="KE673666">
    <property type="protein sequence ID" value="ERE77006.1"/>
    <property type="molecule type" value="Genomic_DNA"/>
</dbReference>
<organism evidence="12 13">
    <name type="scientific">Cricetulus griseus</name>
    <name type="common">Chinese hamster</name>
    <name type="synonym">Cricetulus barabensis griseus</name>
    <dbReference type="NCBI Taxonomy" id="10029"/>
    <lineage>
        <taxon>Eukaryota</taxon>
        <taxon>Metazoa</taxon>
        <taxon>Chordata</taxon>
        <taxon>Craniata</taxon>
        <taxon>Vertebrata</taxon>
        <taxon>Euteleostomi</taxon>
        <taxon>Mammalia</taxon>
        <taxon>Eutheria</taxon>
        <taxon>Euarchontoglires</taxon>
        <taxon>Glires</taxon>
        <taxon>Rodentia</taxon>
        <taxon>Myomorpha</taxon>
        <taxon>Muroidea</taxon>
        <taxon>Cricetidae</taxon>
        <taxon>Cricetinae</taxon>
        <taxon>Cricetulus</taxon>
    </lineage>
</organism>
<reference evidence="13" key="1">
    <citation type="journal article" date="2013" name="Nat. Biotechnol.">
        <title>Chinese hamster genome sequenced from sorted chromosomes.</title>
        <authorList>
            <person name="Brinkrolf K."/>
            <person name="Rupp O."/>
            <person name="Laux H."/>
            <person name="Kollin F."/>
            <person name="Ernst W."/>
            <person name="Linke B."/>
            <person name="Kofler R."/>
            <person name="Romand S."/>
            <person name="Hesse F."/>
            <person name="Budach W.E."/>
            <person name="Galosy S."/>
            <person name="Muller D."/>
            <person name="Noll T."/>
            <person name="Wienberg J."/>
            <person name="Jostock T."/>
            <person name="Leonard M."/>
            <person name="Grillari J."/>
            <person name="Tauch A."/>
            <person name="Goesmann A."/>
            <person name="Helk B."/>
            <person name="Mott J.E."/>
            <person name="Puhler A."/>
            <person name="Borth N."/>
        </authorList>
    </citation>
    <scope>NUCLEOTIDE SEQUENCE [LARGE SCALE GENOMIC DNA]</scope>
    <source>
        <strain evidence="13">17A/GY</strain>
    </source>
</reference>
<dbReference type="InterPro" id="IPR005552">
    <property type="entry name" value="Scramblase"/>
</dbReference>